<dbReference type="InterPro" id="IPR032675">
    <property type="entry name" value="LRR_dom_sf"/>
</dbReference>
<feature type="non-terminal residue" evidence="1">
    <location>
        <position position="1"/>
    </location>
</feature>
<sequence length="126" mass="13760">GKPGSTRCGDVVRNHQGNITALSRPPGLLDSNVAEVYAIKTALDIFLLKHIEKSHLHLWIGLTQQWLFVGVNPLNLDCGAYGPGEHHGESLHQLAHHSWSNEIPSTIGNLTTLKHIDLSNNIFTGS</sequence>
<dbReference type="Gene3D" id="3.80.10.10">
    <property type="entry name" value="Ribonuclease Inhibitor"/>
    <property type="match status" value="1"/>
</dbReference>
<dbReference type="Proteomes" id="UP000593578">
    <property type="component" value="Unassembled WGS sequence"/>
</dbReference>
<evidence type="ECO:0000313" key="2">
    <source>
        <dbReference type="Proteomes" id="UP000593578"/>
    </source>
</evidence>
<gene>
    <name evidence="1" type="ORF">Gorai_004316</name>
</gene>
<name>A0A7J8QIP1_GOSRA</name>
<accession>A0A7J8QIP1</accession>
<proteinExistence type="predicted"/>
<evidence type="ECO:0000313" key="1">
    <source>
        <dbReference type="EMBL" id="MBA0601130.1"/>
    </source>
</evidence>
<feature type="non-terminal residue" evidence="1">
    <location>
        <position position="126"/>
    </location>
</feature>
<protein>
    <submittedName>
        <fullName evidence="1">Uncharacterized protein</fullName>
    </submittedName>
</protein>
<dbReference type="AlphaFoldDB" id="A0A7J8QIP1"/>
<comment type="caution">
    <text evidence="1">The sequence shown here is derived from an EMBL/GenBank/DDBJ whole genome shotgun (WGS) entry which is preliminary data.</text>
</comment>
<dbReference type="EMBL" id="JABEZZ010000012">
    <property type="protein sequence ID" value="MBA0601130.1"/>
    <property type="molecule type" value="Genomic_DNA"/>
</dbReference>
<reference evidence="1 2" key="1">
    <citation type="journal article" date="2019" name="Genome Biol. Evol.">
        <title>Insights into the evolution of the New World diploid cottons (Gossypium, subgenus Houzingenia) based on genome sequencing.</title>
        <authorList>
            <person name="Grover C.E."/>
            <person name="Arick M.A. 2nd"/>
            <person name="Thrash A."/>
            <person name="Conover J.L."/>
            <person name="Sanders W.S."/>
            <person name="Peterson D.G."/>
            <person name="Frelichowski J.E."/>
            <person name="Scheffler J.A."/>
            <person name="Scheffler B.E."/>
            <person name="Wendel J.F."/>
        </authorList>
    </citation>
    <scope>NUCLEOTIDE SEQUENCE [LARGE SCALE GENOMIC DNA]</scope>
    <source>
        <strain evidence="1">8</strain>
        <tissue evidence="1">Leaf</tissue>
    </source>
</reference>
<organism evidence="1 2">
    <name type="scientific">Gossypium raimondii</name>
    <name type="common">Peruvian cotton</name>
    <name type="synonym">Gossypium klotzschianum subsp. raimondii</name>
    <dbReference type="NCBI Taxonomy" id="29730"/>
    <lineage>
        <taxon>Eukaryota</taxon>
        <taxon>Viridiplantae</taxon>
        <taxon>Streptophyta</taxon>
        <taxon>Embryophyta</taxon>
        <taxon>Tracheophyta</taxon>
        <taxon>Spermatophyta</taxon>
        <taxon>Magnoliopsida</taxon>
        <taxon>eudicotyledons</taxon>
        <taxon>Gunneridae</taxon>
        <taxon>Pentapetalae</taxon>
        <taxon>rosids</taxon>
        <taxon>malvids</taxon>
        <taxon>Malvales</taxon>
        <taxon>Malvaceae</taxon>
        <taxon>Malvoideae</taxon>
        <taxon>Gossypium</taxon>
    </lineage>
</organism>